<dbReference type="Proteomes" id="UP000680045">
    <property type="component" value="Unassembled WGS sequence"/>
</dbReference>
<evidence type="ECO:0000313" key="1">
    <source>
        <dbReference type="EMBL" id="MBR8644461.1"/>
    </source>
</evidence>
<name>A0A941J790_9BACI</name>
<reference evidence="1" key="1">
    <citation type="submission" date="2021-04" db="EMBL/GenBank/DDBJ databases">
        <title>Whole genome sequencing of Enterococci isolates from hospitalized patients.</title>
        <authorList>
            <person name="Ogoti B.M."/>
            <person name="Onyambu F.G."/>
        </authorList>
    </citation>
    <scope>NUCLEOTIDE SEQUENCE</scope>
    <source>
        <strain evidence="1">242</strain>
    </source>
</reference>
<dbReference type="AlphaFoldDB" id="A0A941J790"/>
<comment type="caution">
    <text evidence="1">The sequence shown here is derived from an EMBL/GenBank/DDBJ whole genome shotgun (WGS) entry which is preliminary data.</text>
</comment>
<protein>
    <submittedName>
        <fullName evidence="1">Uncharacterized protein</fullName>
    </submittedName>
</protein>
<organism evidence="1 2">
    <name type="scientific">Peribacillus frigoritolerans</name>
    <dbReference type="NCBI Taxonomy" id="450367"/>
    <lineage>
        <taxon>Bacteria</taxon>
        <taxon>Bacillati</taxon>
        <taxon>Bacillota</taxon>
        <taxon>Bacilli</taxon>
        <taxon>Bacillales</taxon>
        <taxon>Bacillaceae</taxon>
        <taxon>Peribacillus</taxon>
    </lineage>
</organism>
<evidence type="ECO:0000313" key="2">
    <source>
        <dbReference type="Proteomes" id="UP000680045"/>
    </source>
</evidence>
<accession>A0A941J790</accession>
<proteinExistence type="predicted"/>
<gene>
    <name evidence="1" type="ORF">KEH51_07060</name>
</gene>
<sequence length="74" mass="8838">MTPQYESFTESSTEELLKEDEISIETPLPKQKSDQFLIAKSKTFEKKDIQYLKIKKQKSSMIRSLWVHLRYRLA</sequence>
<dbReference type="EMBL" id="JAGTPW010000009">
    <property type="protein sequence ID" value="MBR8644461.1"/>
    <property type="molecule type" value="Genomic_DNA"/>
</dbReference>